<proteinExistence type="predicted"/>
<evidence type="ECO:0000313" key="1">
    <source>
        <dbReference type="EMBL" id="MBB3175456.1"/>
    </source>
</evidence>
<protein>
    <submittedName>
        <fullName evidence="1">Uncharacterized protein</fullName>
    </submittedName>
</protein>
<dbReference type="AlphaFoldDB" id="A0A839V0B0"/>
<keyword evidence="3" id="KW-1185">Reference proteome</keyword>
<evidence type="ECO:0000313" key="3">
    <source>
        <dbReference type="Proteomes" id="UP000557688"/>
    </source>
</evidence>
<sequence length="128" mass="14107">MTTDEIEVAIATQDITENACVATPTLQWVVLYLIRQVFGGPEEGGWWYEAGEIVTDPELYRDLGGLPRAFLDPVDAHAYRRSLFEGEARLNGGRAPLHSVLSDGLFELQVVGGPVPPPHFPATRPTYE</sequence>
<dbReference type="EMBL" id="JABXXQ010000009">
    <property type="protein sequence ID" value="NVN29029.1"/>
    <property type="molecule type" value="Genomic_DNA"/>
</dbReference>
<organism evidence="1 3">
    <name type="scientific">Endobacter medicaginis</name>
    <dbReference type="NCBI Taxonomy" id="1181271"/>
    <lineage>
        <taxon>Bacteria</taxon>
        <taxon>Pseudomonadati</taxon>
        <taxon>Pseudomonadota</taxon>
        <taxon>Alphaproteobacteria</taxon>
        <taxon>Acetobacterales</taxon>
        <taxon>Acetobacteraceae</taxon>
        <taxon>Endobacter</taxon>
    </lineage>
</organism>
<gene>
    <name evidence="1" type="ORF">FHR90_003312</name>
    <name evidence="2" type="ORF">HUK83_01525</name>
</gene>
<dbReference type="Proteomes" id="UP000557688">
    <property type="component" value="Unassembled WGS sequence"/>
</dbReference>
<name>A0A839V0B0_9PROT</name>
<reference evidence="2 4" key="1">
    <citation type="submission" date="2020-06" db="EMBL/GenBank/DDBJ databases">
        <title>Description of novel acetic acid bacteria.</title>
        <authorList>
            <person name="Sombolestani A."/>
        </authorList>
    </citation>
    <scope>NUCLEOTIDE SEQUENCE [LARGE SCALE GENOMIC DNA]</scope>
    <source>
        <strain evidence="2 4">LMG 26838</strain>
    </source>
</reference>
<dbReference type="EMBL" id="JACHXV010000034">
    <property type="protein sequence ID" value="MBB3175456.1"/>
    <property type="molecule type" value="Genomic_DNA"/>
</dbReference>
<evidence type="ECO:0000313" key="2">
    <source>
        <dbReference type="EMBL" id="NVN29029.1"/>
    </source>
</evidence>
<dbReference type="RefSeq" id="WP_176621760.1">
    <property type="nucleotide sequence ID" value="NZ_JABXXQ010000009.1"/>
</dbReference>
<comment type="caution">
    <text evidence="1">The sequence shown here is derived from an EMBL/GenBank/DDBJ whole genome shotgun (WGS) entry which is preliminary data.</text>
</comment>
<dbReference type="Proteomes" id="UP000565205">
    <property type="component" value="Unassembled WGS sequence"/>
</dbReference>
<reference evidence="1 3" key="2">
    <citation type="submission" date="2020-08" db="EMBL/GenBank/DDBJ databases">
        <title>Genomic Encyclopedia of Type Strains, Phase III (KMG-III): the genomes of soil and plant-associated and newly described type strains.</title>
        <authorList>
            <person name="Whitman W."/>
        </authorList>
    </citation>
    <scope>NUCLEOTIDE SEQUENCE [LARGE SCALE GENOMIC DNA]</scope>
    <source>
        <strain evidence="1 3">CECT 8088</strain>
    </source>
</reference>
<accession>A0A839V0B0</accession>
<evidence type="ECO:0000313" key="4">
    <source>
        <dbReference type="Proteomes" id="UP000565205"/>
    </source>
</evidence>